<accession>A0A1B6NYE3</accession>
<comment type="caution">
    <text evidence="3">The sequence shown here is derived from an EMBL/GenBank/DDBJ whole genome shotgun (WGS) entry which is preliminary data.</text>
</comment>
<feature type="compositionally biased region" description="Polar residues" evidence="1">
    <location>
        <begin position="94"/>
        <end position="105"/>
    </location>
</feature>
<dbReference type="AlphaFoldDB" id="A0A1B6NYE3"/>
<feature type="region of interest" description="Disordered" evidence="1">
    <location>
        <begin position="76"/>
        <end position="124"/>
    </location>
</feature>
<sequence length="234" mass="26175">MSKLREKWLVALLLAILLHVAVFFIFYLNLDNDTNINTNNDSALSEQDVAEQMTTLPQPDPLPPLKTQMHTAILEESRIPTKENKRLQTPLEDASQSTPIASDTPVSEPKASHDDRLISPKASETLVKQTLRKKTDTEKQGVTDANIAISNEDAAVEAAIKNAGLLAGDVPIQETRVEMDKDYQKMKSEVEEANNKLSDAINEVKKRNQQKIDNRRQRNDSAESYVESAQPNNE</sequence>
<protein>
    <submittedName>
        <fullName evidence="3">Secreted protein</fullName>
    </submittedName>
</protein>
<evidence type="ECO:0000256" key="2">
    <source>
        <dbReference type="SAM" id="Phobius"/>
    </source>
</evidence>
<dbReference type="EMBL" id="AYSL01000005">
    <property type="protein sequence ID" value="KTF08425.1"/>
    <property type="molecule type" value="Genomic_DNA"/>
</dbReference>
<feature type="region of interest" description="Disordered" evidence="1">
    <location>
        <begin position="186"/>
        <end position="234"/>
    </location>
</feature>
<feature type="transmembrane region" description="Helical" evidence="2">
    <location>
        <begin position="9"/>
        <end position="30"/>
    </location>
</feature>
<proteinExistence type="predicted"/>
<feature type="compositionally biased region" description="Basic and acidic residues" evidence="1">
    <location>
        <begin position="76"/>
        <end position="86"/>
    </location>
</feature>
<evidence type="ECO:0000256" key="1">
    <source>
        <dbReference type="SAM" id="MobiDB-lite"/>
    </source>
</evidence>
<keyword evidence="2" id="KW-1133">Transmembrane helix</keyword>
<feature type="compositionally biased region" description="Basic and acidic residues" evidence="1">
    <location>
        <begin position="202"/>
        <end position="221"/>
    </location>
</feature>
<reference evidence="3" key="1">
    <citation type="submission" date="2013-11" db="EMBL/GenBank/DDBJ databases">
        <title>Microbial diversity, functional groups and degradation webs in Northern and Southern Mediterranean and Red Sea marine crude oil polluted sites.</title>
        <authorList>
            <person name="Daffonchio D."/>
            <person name="Mapelli F."/>
            <person name="Ferrer M."/>
            <person name="Richter M."/>
            <person name="Cherif A."/>
            <person name="Malkawi H.I."/>
            <person name="Yakimov M.M."/>
            <person name="Abdel-Fattah Y.R."/>
            <person name="Blaghen M."/>
            <person name="Golyshin P.N."/>
            <person name="Kalogerakis N."/>
            <person name="Boon N."/>
            <person name="Magagnini M."/>
            <person name="Fava F."/>
        </authorList>
    </citation>
    <scope>NUCLEOTIDE SEQUENCE</scope>
</reference>
<evidence type="ECO:0000313" key="3">
    <source>
        <dbReference type="EMBL" id="KTF08425.1"/>
    </source>
</evidence>
<organism evidence="3">
    <name type="scientific">marine sediment metagenome</name>
    <dbReference type="NCBI Taxonomy" id="412755"/>
    <lineage>
        <taxon>unclassified sequences</taxon>
        <taxon>metagenomes</taxon>
        <taxon>ecological metagenomes</taxon>
    </lineage>
</organism>
<name>A0A1B6NYE3_9ZZZZ</name>
<gene>
    <name evidence="3" type="ORF">MGSAQ_000085</name>
</gene>
<keyword evidence="2" id="KW-0472">Membrane</keyword>
<keyword evidence="2" id="KW-0812">Transmembrane</keyword>